<reference evidence="1 2" key="1">
    <citation type="submission" date="2024-09" db="EMBL/GenBank/DDBJ databases">
        <authorList>
            <person name="Sun Q."/>
            <person name="Mori K."/>
        </authorList>
    </citation>
    <scope>NUCLEOTIDE SEQUENCE [LARGE SCALE GENOMIC DNA]</scope>
    <source>
        <strain evidence="1 2">JCM 9626</strain>
    </source>
</reference>
<name>A0ABV5KDY8_9ACTN</name>
<dbReference type="EMBL" id="JBHMDG010000026">
    <property type="protein sequence ID" value="MFB9314958.1"/>
    <property type="molecule type" value="Genomic_DNA"/>
</dbReference>
<evidence type="ECO:0000313" key="2">
    <source>
        <dbReference type="Proteomes" id="UP001589750"/>
    </source>
</evidence>
<feature type="non-terminal residue" evidence="1">
    <location>
        <position position="334"/>
    </location>
</feature>
<organism evidence="1 2">
    <name type="scientific">Nocardioides plantarum</name>
    <dbReference type="NCBI Taxonomy" id="29299"/>
    <lineage>
        <taxon>Bacteria</taxon>
        <taxon>Bacillati</taxon>
        <taxon>Actinomycetota</taxon>
        <taxon>Actinomycetes</taxon>
        <taxon>Propionibacteriales</taxon>
        <taxon>Nocardioidaceae</taxon>
        <taxon>Nocardioides</taxon>
    </lineage>
</organism>
<dbReference type="Gene3D" id="2.50.20.10">
    <property type="entry name" value="Lipoprotein localisation LolA/LolB/LppX"/>
    <property type="match status" value="1"/>
</dbReference>
<sequence length="334" mass="35356">MRRWSVVAAVVLAVAAVPVVPRLLPVGDTDVSAATLLDRVRASADVGHSGYAETEGTVQLPVGDRLGDVGELLAGTSRLRVWWQDQDAWRVDRLLASGERDLVHAGPVTTSYDYEDARATTTLDPEIRLPRAPDLLPPALARTALEDATAVDVRRLAPRRVAGIAASGLRYTPPDPGSGSGPRTTIDRVDVWVDPGSGLPLRVEVRAAGSDEPDVVSAFDEVEVERPADDLVDFRPSPAVEVEQARTLDIADTAGRYAPYVVPERLAGLDRRTGPDAAAGVYGIGVTRFIAVPLRPREAGPLREQLRAAPGATLGDRRTVAADGALTVLLTGGG</sequence>
<gene>
    <name evidence="1" type="ORF">ACFFRI_18005</name>
</gene>
<dbReference type="RefSeq" id="WP_379142323.1">
    <property type="nucleotide sequence ID" value="NZ_JBHMDG010000026.1"/>
</dbReference>
<evidence type="ECO:0000313" key="1">
    <source>
        <dbReference type="EMBL" id="MFB9314958.1"/>
    </source>
</evidence>
<evidence type="ECO:0008006" key="3">
    <source>
        <dbReference type="Google" id="ProtNLM"/>
    </source>
</evidence>
<protein>
    <recommendedName>
        <fullName evidence="3">Outer membrane lipoprotein-sorting protein</fullName>
    </recommendedName>
</protein>
<comment type="caution">
    <text evidence="1">The sequence shown here is derived from an EMBL/GenBank/DDBJ whole genome shotgun (WGS) entry which is preliminary data.</text>
</comment>
<dbReference type="Proteomes" id="UP001589750">
    <property type="component" value="Unassembled WGS sequence"/>
</dbReference>
<proteinExistence type="predicted"/>
<accession>A0ABV5KDY8</accession>
<keyword evidence="2" id="KW-1185">Reference proteome</keyword>